<dbReference type="SUPFAM" id="SSF54637">
    <property type="entry name" value="Thioesterase/thiol ester dehydrase-isomerase"/>
    <property type="match status" value="1"/>
</dbReference>
<dbReference type="AlphaFoldDB" id="A0A1M6GMZ0"/>
<organism evidence="5 6">
    <name type="scientific">Dethiosulfatibacter aminovorans DSM 17477</name>
    <dbReference type="NCBI Taxonomy" id="1121476"/>
    <lineage>
        <taxon>Bacteria</taxon>
        <taxon>Bacillati</taxon>
        <taxon>Bacillota</taxon>
        <taxon>Tissierellia</taxon>
        <taxon>Dethiosulfatibacter</taxon>
    </lineage>
</organism>
<proteinExistence type="inferred from homology"/>
<dbReference type="PANTHER" id="PTHR11049:SF31">
    <property type="entry name" value="HOTDOG ACOT-TYPE DOMAIN-CONTAINING PROTEIN"/>
    <property type="match status" value="1"/>
</dbReference>
<evidence type="ECO:0000259" key="4">
    <source>
        <dbReference type="PROSITE" id="PS51770"/>
    </source>
</evidence>
<dbReference type="GO" id="GO:0009062">
    <property type="term" value="P:fatty acid catabolic process"/>
    <property type="evidence" value="ECO:0007669"/>
    <property type="project" value="TreeGrafter"/>
</dbReference>
<dbReference type="OrthoDB" id="9791628at2"/>
<dbReference type="GO" id="GO:0052816">
    <property type="term" value="F:long-chain fatty acyl-CoA hydrolase activity"/>
    <property type="evidence" value="ECO:0007669"/>
    <property type="project" value="TreeGrafter"/>
</dbReference>
<feature type="domain" description="HotDog ACOT-type" evidence="4">
    <location>
        <begin position="1"/>
        <end position="113"/>
    </location>
</feature>
<keyword evidence="2 3" id="KW-0378">Hydrolase</keyword>
<dbReference type="STRING" id="1121476.SAMN02745751_01769"/>
<evidence type="ECO:0000256" key="1">
    <source>
        <dbReference type="ARBA" id="ARBA00010458"/>
    </source>
</evidence>
<dbReference type="Pfam" id="PF03061">
    <property type="entry name" value="4HBT"/>
    <property type="match status" value="1"/>
</dbReference>
<dbReference type="Proteomes" id="UP000184052">
    <property type="component" value="Unassembled WGS sequence"/>
</dbReference>
<accession>A0A1M6GMZ0</accession>
<dbReference type="Gene3D" id="3.10.129.10">
    <property type="entry name" value="Hotdog Thioesterase"/>
    <property type="match status" value="1"/>
</dbReference>
<reference evidence="5 6" key="1">
    <citation type="submission" date="2016-11" db="EMBL/GenBank/DDBJ databases">
        <authorList>
            <person name="Jaros S."/>
            <person name="Januszkiewicz K."/>
            <person name="Wedrychowicz H."/>
        </authorList>
    </citation>
    <scope>NUCLEOTIDE SEQUENCE [LARGE SCALE GENOMIC DNA]</scope>
    <source>
        <strain evidence="5 6">DSM 17477</strain>
    </source>
</reference>
<evidence type="ECO:0000256" key="3">
    <source>
        <dbReference type="PROSITE-ProRule" id="PRU01106"/>
    </source>
</evidence>
<dbReference type="InterPro" id="IPR006683">
    <property type="entry name" value="Thioestr_dom"/>
</dbReference>
<dbReference type="InterPro" id="IPR033120">
    <property type="entry name" value="HOTDOG_ACOT"/>
</dbReference>
<evidence type="ECO:0000313" key="6">
    <source>
        <dbReference type="Proteomes" id="UP000184052"/>
    </source>
</evidence>
<gene>
    <name evidence="5" type="ORF">SAMN02745751_01769</name>
</gene>
<dbReference type="InterPro" id="IPR040170">
    <property type="entry name" value="Cytosol_ACT"/>
</dbReference>
<protein>
    <submittedName>
        <fullName evidence="5">Acyl-CoA hydrolase</fullName>
    </submittedName>
</protein>
<dbReference type="EMBL" id="FQZL01000011">
    <property type="protein sequence ID" value="SHJ11291.1"/>
    <property type="molecule type" value="Genomic_DNA"/>
</dbReference>
<sequence>MKNYETSKLIKSQDLNHHDTLFAGRLAEWIAEASFMGASDLYGKYGETDHLVAVEMHSMKYLGPSFNGDIIRFVSTGIQAGKTSLTVYTKALRNDTDVKIAECFVTFVCIDFDKQKIPHNIVIGEPETEEEKEIVEKFKKIRGK</sequence>
<dbReference type="InterPro" id="IPR029069">
    <property type="entry name" value="HotDog_dom_sf"/>
</dbReference>
<name>A0A1M6GMZ0_9FIRM</name>
<keyword evidence="6" id="KW-1185">Reference proteome</keyword>
<evidence type="ECO:0000256" key="2">
    <source>
        <dbReference type="ARBA" id="ARBA00022801"/>
    </source>
</evidence>
<dbReference type="PROSITE" id="PS51770">
    <property type="entry name" value="HOTDOG_ACOT"/>
    <property type="match status" value="1"/>
</dbReference>
<dbReference type="GO" id="GO:0006637">
    <property type="term" value="P:acyl-CoA metabolic process"/>
    <property type="evidence" value="ECO:0007669"/>
    <property type="project" value="TreeGrafter"/>
</dbReference>
<dbReference type="RefSeq" id="WP_073049222.1">
    <property type="nucleotide sequence ID" value="NZ_FQZL01000011.1"/>
</dbReference>
<dbReference type="PANTHER" id="PTHR11049">
    <property type="entry name" value="ACYL COENZYME A THIOESTER HYDROLASE"/>
    <property type="match status" value="1"/>
</dbReference>
<evidence type="ECO:0000313" key="5">
    <source>
        <dbReference type="EMBL" id="SHJ11291.1"/>
    </source>
</evidence>
<comment type="similarity">
    <text evidence="1">Belongs to the acyl coenzyme A hydrolase family.</text>
</comment>
<dbReference type="GO" id="GO:0005829">
    <property type="term" value="C:cytosol"/>
    <property type="evidence" value="ECO:0007669"/>
    <property type="project" value="TreeGrafter"/>
</dbReference>